<accession>A0ACB8QAW2</accession>
<evidence type="ECO:0000313" key="2">
    <source>
        <dbReference type="Proteomes" id="UP000814128"/>
    </source>
</evidence>
<evidence type="ECO:0000313" key="1">
    <source>
        <dbReference type="EMBL" id="KAI0028690.1"/>
    </source>
</evidence>
<proteinExistence type="predicted"/>
<comment type="caution">
    <text evidence="1">The sequence shown here is derived from an EMBL/GenBank/DDBJ whole genome shotgun (WGS) entry which is preliminary data.</text>
</comment>
<name>A0ACB8QAW2_9AGAM</name>
<dbReference type="EMBL" id="MU273730">
    <property type="protein sequence ID" value="KAI0028690.1"/>
    <property type="molecule type" value="Genomic_DNA"/>
</dbReference>
<reference evidence="1" key="1">
    <citation type="submission" date="2021-02" db="EMBL/GenBank/DDBJ databases">
        <authorList>
            <consortium name="DOE Joint Genome Institute"/>
            <person name="Ahrendt S."/>
            <person name="Looney B.P."/>
            <person name="Miyauchi S."/>
            <person name="Morin E."/>
            <person name="Drula E."/>
            <person name="Courty P.E."/>
            <person name="Chicoki N."/>
            <person name="Fauchery L."/>
            <person name="Kohler A."/>
            <person name="Kuo A."/>
            <person name="Labutti K."/>
            <person name="Pangilinan J."/>
            <person name="Lipzen A."/>
            <person name="Riley R."/>
            <person name="Andreopoulos W."/>
            <person name="He G."/>
            <person name="Johnson J."/>
            <person name="Barry K.W."/>
            <person name="Grigoriev I.V."/>
            <person name="Nagy L."/>
            <person name="Hibbett D."/>
            <person name="Henrissat B."/>
            <person name="Matheny P.B."/>
            <person name="Labbe J."/>
            <person name="Martin F."/>
        </authorList>
    </citation>
    <scope>NUCLEOTIDE SEQUENCE</scope>
    <source>
        <strain evidence="1">EC-137</strain>
    </source>
</reference>
<organism evidence="1 2">
    <name type="scientific">Vararia minispora EC-137</name>
    <dbReference type="NCBI Taxonomy" id="1314806"/>
    <lineage>
        <taxon>Eukaryota</taxon>
        <taxon>Fungi</taxon>
        <taxon>Dikarya</taxon>
        <taxon>Basidiomycota</taxon>
        <taxon>Agaricomycotina</taxon>
        <taxon>Agaricomycetes</taxon>
        <taxon>Russulales</taxon>
        <taxon>Lachnocladiaceae</taxon>
        <taxon>Vararia</taxon>
    </lineage>
</organism>
<keyword evidence="2" id="KW-1185">Reference proteome</keyword>
<gene>
    <name evidence="1" type="ORF">K488DRAFT_89486</name>
</gene>
<protein>
    <submittedName>
        <fullName evidence="1">Uncharacterized protein</fullName>
    </submittedName>
</protein>
<sequence length="143" mass="14703">MFTTRILSVAALLAPLALCAPAPTTSLHFGPGPVVFPVSYEEWSGYAPLGCTGAPTNNGSFFVGGCFDLAAPAHSIKLTPHYPSGTTCSVQFWDAAGCTAVGSEIVKIANQEQSGCIVPVFDGEFHSLNPPAAASVRVTCTVA</sequence>
<dbReference type="Proteomes" id="UP000814128">
    <property type="component" value="Unassembled WGS sequence"/>
</dbReference>
<reference evidence="1" key="2">
    <citation type="journal article" date="2022" name="New Phytol.">
        <title>Evolutionary transition to the ectomycorrhizal habit in the genomes of a hyperdiverse lineage of mushroom-forming fungi.</title>
        <authorList>
            <person name="Looney B."/>
            <person name="Miyauchi S."/>
            <person name="Morin E."/>
            <person name="Drula E."/>
            <person name="Courty P.E."/>
            <person name="Kohler A."/>
            <person name="Kuo A."/>
            <person name="LaButti K."/>
            <person name="Pangilinan J."/>
            <person name="Lipzen A."/>
            <person name="Riley R."/>
            <person name="Andreopoulos W."/>
            <person name="He G."/>
            <person name="Johnson J."/>
            <person name="Nolan M."/>
            <person name="Tritt A."/>
            <person name="Barry K.W."/>
            <person name="Grigoriev I.V."/>
            <person name="Nagy L.G."/>
            <person name="Hibbett D."/>
            <person name="Henrissat B."/>
            <person name="Matheny P.B."/>
            <person name="Labbe J."/>
            <person name="Martin F.M."/>
        </authorList>
    </citation>
    <scope>NUCLEOTIDE SEQUENCE</scope>
    <source>
        <strain evidence="1">EC-137</strain>
    </source>
</reference>